<name>A0A9N9UEL9_9HYPO</name>
<dbReference type="GO" id="GO:0004560">
    <property type="term" value="F:alpha-L-fucosidase activity"/>
    <property type="evidence" value="ECO:0007669"/>
    <property type="project" value="InterPro"/>
</dbReference>
<feature type="signal peptide" evidence="1">
    <location>
        <begin position="1"/>
        <end position="16"/>
    </location>
</feature>
<keyword evidence="1" id="KW-0732">Signal</keyword>
<dbReference type="InterPro" id="IPR054363">
    <property type="entry name" value="GH95_cat"/>
</dbReference>
<feature type="domain" description="Glycosyl hydrolase family 95 catalytic" evidence="4">
    <location>
        <begin position="286"/>
        <end position="690"/>
    </location>
</feature>
<evidence type="ECO:0000256" key="1">
    <source>
        <dbReference type="SAM" id="SignalP"/>
    </source>
</evidence>
<reference evidence="6" key="1">
    <citation type="submission" date="2019-06" db="EMBL/GenBank/DDBJ databases">
        <authorList>
            <person name="Broberg M."/>
        </authorList>
    </citation>
    <scope>NUCLEOTIDE SEQUENCE [LARGE SCALE GENOMIC DNA]</scope>
</reference>
<keyword evidence="6" id="KW-1185">Reference proteome</keyword>
<dbReference type="InterPro" id="IPR012341">
    <property type="entry name" value="6hp_glycosidase-like_sf"/>
</dbReference>
<dbReference type="InterPro" id="IPR008928">
    <property type="entry name" value="6-hairpin_glycosidase_sf"/>
</dbReference>
<dbReference type="PANTHER" id="PTHR31084:SF0">
    <property type="entry name" value="ALPHA-L-FUCOSIDASE 2"/>
    <property type="match status" value="1"/>
</dbReference>
<dbReference type="Gene3D" id="2.70.98.50">
    <property type="entry name" value="putative glycoside hydrolase family protein from bacillus halodurans"/>
    <property type="match status" value="1"/>
</dbReference>
<evidence type="ECO:0000313" key="5">
    <source>
        <dbReference type="EMBL" id="CAG9988802.1"/>
    </source>
</evidence>
<dbReference type="InterPro" id="IPR049053">
    <property type="entry name" value="AFCA-like_C"/>
</dbReference>
<reference evidence="5 6" key="2">
    <citation type="submission" date="2021-10" db="EMBL/GenBank/DDBJ databases">
        <authorList>
            <person name="Piombo E."/>
        </authorList>
    </citation>
    <scope>NUCLEOTIDE SEQUENCE [LARGE SCALE GENOMIC DNA]</scope>
</reference>
<dbReference type="Gene3D" id="1.50.10.10">
    <property type="match status" value="1"/>
</dbReference>
<dbReference type="InterPro" id="IPR016518">
    <property type="entry name" value="Alpha-L-fucosidase"/>
</dbReference>
<feature type="domain" description="Glycosyl hydrolase family 95 N-terminal" evidence="2">
    <location>
        <begin position="31"/>
        <end position="266"/>
    </location>
</feature>
<dbReference type="Pfam" id="PF22124">
    <property type="entry name" value="Glyco_hydro_95_cat"/>
    <property type="match status" value="1"/>
</dbReference>
<comment type="caution">
    <text evidence="5">The sequence shown here is derived from an EMBL/GenBank/DDBJ whole genome shotgun (WGS) entry which is preliminary data.</text>
</comment>
<dbReference type="EMBL" id="CABFNO020001454">
    <property type="protein sequence ID" value="CAG9988802.1"/>
    <property type="molecule type" value="Genomic_DNA"/>
</dbReference>
<dbReference type="GO" id="GO:0005975">
    <property type="term" value="P:carbohydrate metabolic process"/>
    <property type="evidence" value="ECO:0007669"/>
    <property type="project" value="InterPro"/>
</dbReference>
<dbReference type="PANTHER" id="PTHR31084">
    <property type="entry name" value="ALPHA-L-FUCOSIDASE 2"/>
    <property type="match status" value="1"/>
</dbReference>
<dbReference type="Gene3D" id="2.60.40.1180">
    <property type="entry name" value="Golgi alpha-mannosidase II"/>
    <property type="match status" value="1"/>
</dbReference>
<evidence type="ECO:0000259" key="3">
    <source>
        <dbReference type="Pfam" id="PF21307"/>
    </source>
</evidence>
<accession>A0A9N9UEL9</accession>
<feature type="domain" description="Alpha fucosidase A-like C-terminal" evidence="3">
    <location>
        <begin position="692"/>
        <end position="783"/>
    </location>
</feature>
<dbReference type="InterPro" id="IPR027414">
    <property type="entry name" value="GH95_N_dom"/>
</dbReference>
<proteinExistence type="predicted"/>
<evidence type="ECO:0008006" key="7">
    <source>
        <dbReference type="Google" id="ProtNLM"/>
    </source>
</evidence>
<dbReference type="OrthoDB" id="2848340at2759"/>
<dbReference type="InterPro" id="IPR013780">
    <property type="entry name" value="Glyco_hydro_b"/>
</dbReference>
<evidence type="ECO:0000313" key="6">
    <source>
        <dbReference type="Proteomes" id="UP000754883"/>
    </source>
</evidence>
<protein>
    <recommendedName>
        <fullName evidence="7">Glycosyl hydrolase family 95 N-terminal domain-containing protein</fullName>
    </recommendedName>
</protein>
<dbReference type="PIRSF" id="PIRSF007663">
    <property type="entry name" value="UCP007663"/>
    <property type="match status" value="1"/>
</dbReference>
<dbReference type="Proteomes" id="UP000754883">
    <property type="component" value="Unassembled WGS sequence"/>
</dbReference>
<evidence type="ECO:0000259" key="4">
    <source>
        <dbReference type="Pfam" id="PF22124"/>
    </source>
</evidence>
<organism evidence="5 6">
    <name type="scientific">Clonostachys byssicola</name>
    <dbReference type="NCBI Taxonomy" id="160290"/>
    <lineage>
        <taxon>Eukaryota</taxon>
        <taxon>Fungi</taxon>
        <taxon>Dikarya</taxon>
        <taxon>Ascomycota</taxon>
        <taxon>Pezizomycotina</taxon>
        <taxon>Sordariomycetes</taxon>
        <taxon>Hypocreomycetidae</taxon>
        <taxon>Hypocreales</taxon>
        <taxon>Bionectriaceae</taxon>
        <taxon>Clonostachys</taxon>
    </lineage>
</organism>
<dbReference type="Pfam" id="PF21307">
    <property type="entry name" value="Glyco_hydro_95_C"/>
    <property type="match status" value="1"/>
</dbReference>
<dbReference type="Pfam" id="PF14498">
    <property type="entry name" value="Glyco_hyd_65N_2"/>
    <property type="match status" value="1"/>
</dbReference>
<dbReference type="SUPFAM" id="SSF48208">
    <property type="entry name" value="Six-hairpin glycosidases"/>
    <property type="match status" value="1"/>
</dbReference>
<feature type="chain" id="PRO_5040317046" description="Glycosyl hydrolase family 95 N-terminal domain-containing protein" evidence="1">
    <location>
        <begin position="17"/>
        <end position="788"/>
    </location>
</feature>
<evidence type="ECO:0000259" key="2">
    <source>
        <dbReference type="Pfam" id="PF14498"/>
    </source>
</evidence>
<gene>
    <name evidence="5" type="ORF">CBYS24578_00014213</name>
</gene>
<dbReference type="AlphaFoldDB" id="A0A9N9UEL9"/>
<sequence length="788" mass="87201">MRVLYLLAALAAVVIADDFTAPDSKSHPLRLWSSSVGKYWNDSFPIGNGRLGGMVKSDPTSDLIYINEDTFWSGGPLSRINQNARESVSRVQQLLLQGDMAQATLEANLGMSGTPSSMREYMPGGDFQIIFQNQTGSAKNYERWLDLEEGVAGLYYTRGDVTYKREYLTSSPAGVMAIRLTASQPGSLSFYIKFQRPANQQNRFAEEAYSENGDTIVTKIKEGEIEAFFLARVHNIGGSKRQIGDQIQVVNADEAWIYADMETSFSHDDPKSKAKKKLEGAVSSTYSEIRENHVKDYQALFDRSSISLGESSAAQKALETGARRQALANAYDPEFLTLYYQFGRYLLISSSRPGTMAANLQGIWNNARDPAWGSKYTININIEMNYWPAEVTNLEELTGPFFTLTDKIYESGKTTAEKMYGARGWCAHHNTDLWGDTAPQDVYAASAYWPLAGAWMLQHVYDHYLFTGDKNFLEKHYDQIKDAVLFFEDFLSDYKGWKTTNPSVSPEATYKKDGSDYALTIGATIDNSIVWEIFTNFIEVSKILGNKDEDLVKQATELRSQLPPLQVSPTTGAIMEWIEDYTESDAGHRHFSHLYGLFPGREITQSNETLWTAAKTTVKRRLDNEGGDTGWSRAWSAALHARLLNGQGLEDDLQHLLVALTYNSLLDTGPPSGWQIDGNFGGTAAIAEGLLQSHNGVVVVLPALMPSSKTGSFKGLVARGGFVVDAEWENGNVKSIDVESRLGNPLKLRVGTGQSLARGARISSGSNSTAVIEQGTKAGETYSFKFDV</sequence>